<feature type="domain" description="Elongation factor EFG" evidence="1">
    <location>
        <begin position="108"/>
        <end position="187"/>
    </location>
</feature>
<dbReference type="Pfam" id="PF00679">
    <property type="entry name" value="EFG_C"/>
    <property type="match status" value="1"/>
</dbReference>
<dbReference type="RefSeq" id="WP_201674148.1">
    <property type="nucleotide sequence ID" value="NZ_JAEQNE010000002.1"/>
</dbReference>
<evidence type="ECO:0000259" key="1">
    <source>
        <dbReference type="Pfam" id="PF00679"/>
    </source>
</evidence>
<organism evidence="2 3">
    <name type="scientific">Ramlibacter monticola</name>
    <dbReference type="NCBI Taxonomy" id="1926872"/>
    <lineage>
        <taxon>Bacteria</taxon>
        <taxon>Pseudomonadati</taxon>
        <taxon>Pseudomonadota</taxon>
        <taxon>Betaproteobacteria</taxon>
        <taxon>Burkholderiales</taxon>
        <taxon>Comamonadaceae</taxon>
        <taxon>Ramlibacter</taxon>
    </lineage>
</organism>
<protein>
    <recommendedName>
        <fullName evidence="1">Elongation factor EFG domain-containing protein</fullName>
    </recommendedName>
</protein>
<name>A0A936YY51_9BURK</name>
<dbReference type="InterPro" id="IPR014721">
    <property type="entry name" value="Ribsml_uS5_D2-typ_fold_subgr"/>
</dbReference>
<dbReference type="Gene3D" id="3.30.230.10">
    <property type="match status" value="1"/>
</dbReference>
<reference evidence="2 3" key="1">
    <citation type="journal article" date="2017" name="Int. J. Syst. Evol. Microbiol.">
        <title>Ramlibacter monticola sp. nov., isolated from forest soil.</title>
        <authorList>
            <person name="Chaudhary D.K."/>
            <person name="Kim J."/>
        </authorList>
    </citation>
    <scope>NUCLEOTIDE SEQUENCE [LARGE SCALE GENOMIC DNA]</scope>
    <source>
        <strain evidence="2 3">KACC 19175</strain>
    </source>
</reference>
<sequence length="196" mass="21493">MHTTPEGGRKPTDFFVLRGDDLAHARMPLRQQWRVLSGAAGPLDAVGAAGNGGSFAILARGDSGEIRALHERALVQGRVAVRDAHRGAVRFAEPVVHTYVDPLRGVSLEPLMFVKVNGRRERLDPLTQMLRSRGARVQDVELQKRRAIVRAEIPLASLLGFEEALLSGTDHSAQVFTWLVRYDLASGAPSSAWRKD</sequence>
<dbReference type="GO" id="GO:0017111">
    <property type="term" value="F:ribonucleoside triphosphate phosphatase activity"/>
    <property type="evidence" value="ECO:0007669"/>
    <property type="project" value="UniProtKB-ARBA"/>
</dbReference>
<evidence type="ECO:0000313" key="2">
    <source>
        <dbReference type="EMBL" id="MBL0391523.1"/>
    </source>
</evidence>
<dbReference type="EMBL" id="JAEQNE010000002">
    <property type="protein sequence ID" value="MBL0391523.1"/>
    <property type="molecule type" value="Genomic_DNA"/>
</dbReference>
<dbReference type="Gene3D" id="3.30.70.240">
    <property type="match status" value="1"/>
</dbReference>
<dbReference type="GO" id="GO:0032561">
    <property type="term" value="F:guanyl ribonucleotide binding"/>
    <property type="evidence" value="ECO:0007669"/>
    <property type="project" value="UniProtKB-ARBA"/>
</dbReference>
<accession>A0A936YY51</accession>
<dbReference type="SUPFAM" id="SSF54980">
    <property type="entry name" value="EF-G C-terminal domain-like"/>
    <property type="match status" value="1"/>
</dbReference>
<dbReference type="InterPro" id="IPR035647">
    <property type="entry name" value="EFG_III/V"/>
</dbReference>
<keyword evidence="3" id="KW-1185">Reference proteome</keyword>
<dbReference type="AlphaFoldDB" id="A0A936YY51"/>
<dbReference type="InterPro" id="IPR000640">
    <property type="entry name" value="EFG_V-like"/>
</dbReference>
<proteinExistence type="predicted"/>
<gene>
    <name evidence="2" type="ORF">JJ685_10270</name>
</gene>
<dbReference type="Proteomes" id="UP000599109">
    <property type="component" value="Unassembled WGS sequence"/>
</dbReference>
<evidence type="ECO:0000313" key="3">
    <source>
        <dbReference type="Proteomes" id="UP000599109"/>
    </source>
</evidence>
<comment type="caution">
    <text evidence="2">The sequence shown here is derived from an EMBL/GenBank/DDBJ whole genome shotgun (WGS) entry which is preliminary data.</text>
</comment>